<accession>A0A1I6FTI8</accession>
<evidence type="ECO:0000313" key="1">
    <source>
        <dbReference type="EMBL" id="SFR33218.1"/>
    </source>
</evidence>
<proteinExistence type="predicted"/>
<evidence type="ECO:0000313" key="2">
    <source>
        <dbReference type="Proteomes" id="UP000199478"/>
    </source>
</evidence>
<protein>
    <recommendedName>
        <fullName evidence="3">HNH endonuclease</fullName>
    </recommendedName>
</protein>
<dbReference type="Proteomes" id="UP000199478">
    <property type="component" value="Unassembled WGS sequence"/>
</dbReference>
<gene>
    <name evidence="1" type="ORF">SAMN04488005_0455</name>
</gene>
<organism evidence="1 2">
    <name type="scientific">Yoonia tamlensis</name>
    <dbReference type="NCBI Taxonomy" id="390270"/>
    <lineage>
        <taxon>Bacteria</taxon>
        <taxon>Pseudomonadati</taxon>
        <taxon>Pseudomonadota</taxon>
        <taxon>Alphaproteobacteria</taxon>
        <taxon>Rhodobacterales</taxon>
        <taxon>Paracoccaceae</taxon>
        <taxon>Yoonia</taxon>
    </lineage>
</organism>
<keyword evidence="2" id="KW-1185">Reference proteome</keyword>
<dbReference type="EMBL" id="FOYP01000001">
    <property type="protein sequence ID" value="SFR33218.1"/>
    <property type="molecule type" value="Genomic_DNA"/>
</dbReference>
<evidence type="ECO:0008006" key="3">
    <source>
        <dbReference type="Google" id="ProtNLM"/>
    </source>
</evidence>
<reference evidence="2" key="1">
    <citation type="submission" date="2016-10" db="EMBL/GenBank/DDBJ databases">
        <authorList>
            <person name="Varghese N."/>
            <person name="Submissions S."/>
        </authorList>
    </citation>
    <scope>NUCLEOTIDE SEQUENCE [LARGE SCALE GENOMIC DNA]</scope>
    <source>
        <strain evidence="2">DSM 26879</strain>
    </source>
</reference>
<dbReference type="AlphaFoldDB" id="A0A1I6FTI8"/>
<sequence length="139" mass="15753">MTRSANDDAAEALIIPTIKTNGPKITDFLPKYPEAPAGPDTSLSMTDLFTFASRSMHLRNSIVCWKRDGGYDAVTPRYGNDLELYLTFKRDGQTQIVRHADVAWMLCHDQPIPEGHKVEYSNGNVRDTHRFNLWLVNNT</sequence>
<dbReference type="STRING" id="390270.SAMN04488005_0455"/>
<name>A0A1I6FTI8_9RHOB</name>
<dbReference type="RefSeq" id="WP_090195925.1">
    <property type="nucleotide sequence ID" value="NZ_FOYP01000001.1"/>
</dbReference>